<protein>
    <recommendedName>
        <fullName evidence="11">Molybdenum transport system permease</fullName>
    </recommendedName>
</protein>
<feature type="transmembrane region" description="Helical" evidence="10">
    <location>
        <begin position="86"/>
        <end position="108"/>
    </location>
</feature>
<comment type="subunit">
    <text evidence="2">The complex is composed of two ATP-binding proteins (CysA), two transmembrane proteins (CysT and CysW) and a solute-binding protein (CysP).</text>
</comment>
<dbReference type="InterPro" id="IPR000515">
    <property type="entry name" value="MetI-like"/>
</dbReference>
<proteinExistence type="inferred from homology"/>
<dbReference type="Gene3D" id="1.10.3720.10">
    <property type="entry name" value="MetI-like"/>
    <property type="match status" value="1"/>
</dbReference>
<comment type="function">
    <text evidence="9">Part of the ABC transporter complex CysAWTP (TC 3.A.1.6.1) involved in sulfate/thiosulfate import. Probably responsible for the translocation of the substrate across the membrane.</text>
</comment>
<evidence type="ECO:0000256" key="4">
    <source>
        <dbReference type="ARBA" id="ARBA00022505"/>
    </source>
</evidence>
<comment type="caution">
    <text evidence="13">The sequence shown here is derived from an EMBL/GenBank/DDBJ whole genome shotgun (WGS) entry which is preliminary data.</text>
</comment>
<dbReference type="OrthoDB" id="9774448at2"/>
<evidence type="ECO:0000256" key="8">
    <source>
        <dbReference type="ARBA" id="ARBA00023136"/>
    </source>
</evidence>
<dbReference type="InterPro" id="IPR035906">
    <property type="entry name" value="MetI-like_sf"/>
</dbReference>
<dbReference type="PANTHER" id="PTHR30406">
    <property type="entry name" value="SULFATE TRANSPORT SYSTEM PERMEASE PROTEIN"/>
    <property type="match status" value="1"/>
</dbReference>
<evidence type="ECO:0000256" key="7">
    <source>
        <dbReference type="ARBA" id="ARBA00023032"/>
    </source>
</evidence>
<evidence type="ECO:0000256" key="6">
    <source>
        <dbReference type="ARBA" id="ARBA00022989"/>
    </source>
</evidence>
<dbReference type="NCBIfam" id="TIGR01581">
    <property type="entry name" value="Mo_ABC_porter"/>
    <property type="match status" value="1"/>
</dbReference>
<evidence type="ECO:0000259" key="12">
    <source>
        <dbReference type="PROSITE" id="PS50928"/>
    </source>
</evidence>
<keyword evidence="4 11" id="KW-0500">Molybdenum</keyword>
<dbReference type="Proteomes" id="UP000481339">
    <property type="component" value="Unassembled WGS sequence"/>
</dbReference>
<keyword evidence="11" id="KW-1003">Cell membrane</keyword>
<feature type="transmembrane region" description="Helical" evidence="10">
    <location>
        <begin position="49"/>
        <end position="74"/>
    </location>
</feature>
<reference evidence="13 14" key="1">
    <citation type="submission" date="2019-09" db="EMBL/GenBank/DDBJ databases">
        <title>Phylogeny of genus Pseudoclavibacter and closely related genus.</title>
        <authorList>
            <person name="Li Y."/>
        </authorList>
    </citation>
    <scope>NUCLEOTIDE SEQUENCE [LARGE SCALE GENOMIC DNA]</scope>
    <source>
        <strain evidence="13 14">JCM 16921</strain>
    </source>
</reference>
<dbReference type="GO" id="GO:0005886">
    <property type="term" value="C:plasma membrane"/>
    <property type="evidence" value="ECO:0007669"/>
    <property type="project" value="UniProtKB-SubCell"/>
</dbReference>
<keyword evidence="14" id="KW-1185">Reference proteome</keyword>
<feature type="transmembrane region" description="Helical" evidence="10">
    <location>
        <begin position="120"/>
        <end position="147"/>
    </location>
</feature>
<keyword evidence="8 10" id="KW-0472">Membrane</keyword>
<evidence type="ECO:0000313" key="14">
    <source>
        <dbReference type="Proteomes" id="UP000481339"/>
    </source>
</evidence>
<dbReference type="SUPFAM" id="SSF161098">
    <property type="entry name" value="MetI-like"/>
    <property type="match status" value="1"/>
</dbReference>
<accession>A0A7C8BPX2</accession>
<dbReference type="PROSITE" id="PS50928">
    <property type="entry name" value="ABC_TM1"/>
    <property type="match status" value="1"/>
</dbReference>
<feature type="domain" description="ABC transmembrane type-1" evidence="12">
    <location>
        <begin position="49"/>
        <end position="250"/>
    </location>
</feature>
<dbReference type="GO" id="GO:0015419">
    <property type="term" value="F:ABC-type sulfate transporter activity"/>
    <property type="evidence" value="ECO:0007669"/>
    <property type="project" value="InterPro"/>
</dbReference>
<dbReference type="AlphaFoldDB" id="A0A7C8BPX2"/>
<evidence type="ECO:0000256" key="1">
    <source>
        <dbReference type="ARBA" id="ARBA00004141"/>
    </source>
</evidence>
<evidence type="ECO:0000256" key="3">
    <source>
        <dbReference type="ARBA" id="ARBA00022448"/>
    </source>
</evidence>
<dbReference type="RefSeq" id="WP_158035602.1">
    <property type="nucleotide sequence ID" value="NZ_BAAAZV010000018.1"/>
</dbReference>
<gene>
    <name evidence="13" type="primary">modB</name>
    <name evidence="13" type="ORF">F8O02_02285</name>
</gene>
<comment type="similarity">
    <text evidence="11">Belongs to the binding-protein-dependent transport system permease family. CysTW subfamily.</text>
</comment>
<keyword evidence="5 10" id="KW-0812">Transmembrane</keyword>
<sequence>MASSAPRSLLAVGWAGVALLALPLGGMLVRVPFARLPELLGSAASLDALRLSLVTAALATVASLALGLPIALLLHAGGPGRALLRAIVLVPLVLPPVVSGLALLYTFGRTGAAGRLLAAAGVQIGFTTAAVVIAQTFVSLPFVVLTLEQALDGVGRAGVELARALGAGPWTLLWRITLPAMRGSLLTAGVLALARSLGEFGATLAFAGSMQGVTRTLPLEIYLQREDDVPAALALSLVLMTVALLTVFVAWLVPALTRGRVAAEPGVG</sequence>
<dbReference type="EMBL" id="WBKA01000001">
    <property type="protein sequence ID" value="KAB1633765.1"/>
    <property type="molecule type" value="Genomic_DNA"/>
</dbReference>
<feature type="transmembrane region" description="Helical" evidence="10">
    <location>
        <begin position="229"/>
        <end position="253"/>
    </location>
</feature>
<evidence type="ECO:0000256" key="10">
    <source>
        <dbReference type="RuleBase" id="RU363032"/>
    </source>
</evidence>
<dbReference type="InterPro" id="IPR005667">
    <property type="entry name" value="Sulph_transpt2"/>
</dbReference>
<dbReference type="GO" id="GO:0015098">
    <property type="term" value="F:molybdate ion transmembrane transporter activity"/>
    <property type="evidence" value="ECO:0007669"/>
    <property type="project" value="UniProtKB-UniRule"/>
</dbReference>
<evidence type="ECO:0000256" key="2">
    <source>
        <dbReference type="ARBA" id="ARBA00011779"/>
    </source>
</evidence>
<organism evidence="13 14">
    <name type="scientific">Pseudoclavibacter caeni</name>
    <dbReference type="NCBI Taxonomy" id="908846"/>
    <lineage>
        <taxon>Bacteria</taxon>
        <taxon>Bacillati</taxon>
        <taxon>Actinomycetota</taxon>
        <taxon>Actinomycetes</taxon>
        <taxon>Micrococcales</taxon>
        <taxon>Microbacteriaceae</taxon>
        <taxon>Pseudoclavibacter</taxon>
    </lineage>
</organism>
<dbReference type="InterPro" id="IPR006469">
    <property type="entry name" value="NifC_ABC_porter"/>
</dbReference>
<keyword evidence="6 10" id="KW-1133">Transmembrane helix</keyword>
<dbReference type="NCBIfam" id="TIGR02141">
    <property type="entry name" value="modB_ABC"/>
    <property type="match status" value="1"/>
</dbReference>
<comment type="function">
    <text evidence="11">Part of the binding-protein-dependent transport system for molybdenum; probably responsible for the translocation of the substrate across the membrane.</text>
</comment>
<dbReference type="Pfam" id="PF00528">
    <property type="entry name" value="BPD_transp_1"/>
    <property type="match status" value="1"/>
</dbReference>
<dbReference type="InterPro" id="IPR011867">
    <property type="entry name" value="ModB_ABC"/>
</dbReference>
<evidence type="ECO:0000256" key="5">
    <source>
        <dbReference type="ARBA" id="ARBA00022692"/>
    </source>
</evidence>
<feature type="transmembrane region" description="Helical" evidence="10">
    <location>
        <begin position="185"/>
        <end position="209"/>
    </location>
</feature>
<comment type="subcellular location">
    <subcellularLocation>
        <location evidence="10">Cell membrane</location>
        <topology evidence="10">Multi-pass membrane protein</topology>
    </subcellularLocation>
    <subcellularLocation>
        <location evidence="1">Membrane</location>
        <topology evidence="1">Multi-pass membrane protein</topology>
    </subcellularLocation>
</comment>
<name>A0A7C8BPX2_9MICO</name>
<keyword evidence="7" id="KW-0764">Sulfate transport</keyword>
<evidence type="ECO:0000256" key="11">
    <source>
        <dbReference type="RuleBase" id="RU365097"/>
    </source>
</evidence>
<evidence type="ECO:0000256" key="9">
    <source>
        <dbReference type="ARBA" id="ARBA00025323"/>
    </source>
</evidence>
<keyword evidence="3 10" id="KW-0813">Transport</keyword>
<dbReference type="CDD" id="cd06261">
    <property type="entry name" value="TM_PBP2"/>
    <property type="match status" value="1"/>
</dbReference>
<evidence type="ECO:0000313" key="13">
    <source>
        <dbReference type="EMBL" id="KAB1633765.1"/>
    </source>
</evidence>
<dbReference type="PANTHER" id="PTHR30406:SF8">
    <property type="entry name" value="SULFATE TRANSPORT SYSTEM PERMEASE PROTEIN CYST"/>
    <property type="match status" value="1"/>
</dbReference>